<dbReference type="Gene3D" id="1.10.443.10">
    <property type="entry name" value="Intergrase catalytic core"/>
    <property type="match status" value="1"/>
</dbReference>
<evidence type="ECO:0000256" key="3">
    <source>
        <dbReference type="ARBA" id="ARBA00022618"/>
    </source>
</evidence>
<keyword evidence="5" id="KW-0229">DNA integration</keyword>
<dbReference type="AlphaFoldDB" id="A0A6J7IWE2"/>
<feature type="domain" description="Tyr recombinase" evidence="9">
    <location>
        <begin position="105"/>
        <end position="297"/>
    </location>
</feature>
<evidence type="ECO:0000256" key="6">
    <source>
        <dbReference type="ARBA" id="ARBA00023125"/>
    </source>
</evidence>
<evidence type="ECO:0000259" key="9">
    <source>
        <dbReference type="PROSITE" id="PS51898"/>
    </source>
</evidence>
<dbReference type="InterPro" id="IPR050090">
    <property type="entry name" value="Tyrosine_recombinase_XerCD"/>
</dbReference>
<dbReference type="Pfam" id="PF02899">
    <property type="entry name" value="Phage_int_SAM_1"/>
    <property type="match status" value="1"/>
</dbReference>
<dbReference type="InterPro" id="IPR013762">
    <property type="entry name" value="Integrase-like_cat_sf"/>
</dbReference>
<evidence type="ECO:0000256" key="4">
    <source>
        <dbReference type="ARBA" id="ARBA00022829"/>
    </source>
</evidence>
<dbReference type="InterPro" id="IPR002104">
    <property type="entry name" value="Integrase_catalytic"/>
</dbReference>
<evidence type="ECO:0000256" key="8">
    <source>
        <dbReference type="ARBA" id="ARBA00023306"/>
    </source>
</evidence>
<keyword evidence="2" id="KW-0963">Cytoplasm</keyword>
<dbReference type="InterPro" id="IPR011010">
    <property type="entry name" value="DNA_brk_join_enz"/>
</dbReference>
<dbReference type="Gene3D" id="1.10.150.130">
    <property type="match status" value="1"/>
</dbReference>
<dbReference type="NCBIfam" id="NF001399">
    <property type="entry name" value="PRK00283.1"/>
    <property type="match status" value="1"/>
</dbReference>
<organism evidence="11">
    <name type="scientific">freshwater metagenome</name>
    <dbReference type="NCBI Taxonomy" id="449393"/>
    <lineage>
        <taxon>unclassified sequences</taxon>
        <taxon>metagenomes</taxon>
        <taxon>ecological metagenomes</taxon>
    </lineage>
</organism>
<keyword evidence="6" id="KW-0238">DNA-binding</keyword>
<keyword evidence="3" id="KW-0132">Cell division</keyword>
<dbReference type="PANTHER" id="PTHR30349:SF81">
    <property type="entry name" value="TYROSINE RECOMBINASE XERC"/>
    <property type="match status" value="1"/>
</dbReference>
<evidence type="ECO:0000313" key="11">
    <source>
        <dbReference type="EMBL" id="CAB4934577.1"/>
    </source>
</evidence>
<dbReference type="PROSITE" id="PS51898">
    <property type="entry name" value="TYR_RECOMBINASE"/>
    <property type="match status" value="1"/>
</dbReference>
<dbReference type="InterPro" id="IPR044068">
    <property type="entry name" value="CB"/>
</dbReference>
<dbReference type="PROSITE" id="PS51900">
    <property type="entry name" value="CB"/>
    <property type="match status" value="1"/>
</dbReference>
<gene>
    <name evidence="11" type="ORF">UFOPK3774_00253</name>
</gene>
<protein>
    <submittedName>
        <fullName evidence="11">Unannotated protein</fullName>
    </submittedName>
</protein>
<dbReference type="HAMAP" id="MF_01808">
    <property type="entry name" value="Recomb_XerC_XerD"/>
    <property type="match status" value="1"/>
</dbReference>
<dbReference type="GO" id="GO:0005737">
    <property type="term" value="C:cytoplasm"/>
    <property type="evidence" value="ECO:0007669"/>
    <property type="project" value="UniProtKB-SubCell"/>
</dbReference>
<dbReference type="InterPro" id="IPR010998">
    <property type="entry name" value="Integrase_recombinase_N"/>
</dbReference>
<dbReference type="GO" id="GO:0007059">
    <property type="term" value="P:chromosome segregation"/>
    <property type="evidence" value="ECO:0007669"/>
    <property type="project" value="UniProtKB-KW"/>
</dbReference>
<reference evidence="11" key="1">
    <citation type="submission" date="2020-05" db="EMBL/GenBank/DDBJ databases">
        <authorList>
            <person name="Chiriac C."/>
            <person name="Salcher M."/>
            <person name="Ghai R."/>
            <person name="Kavagutti S V."/>
        </authorList>
    </citation>
    <scope>NUCLEOTIDE SEQUENCE</scope>
</reference>
<dbReference type="GO" id="GO:0015074">
    <property type="term" value="P:DNA integration"/>
    <property type="evidence" value="ECO:0007669"/>
    <property type="project" value="UniProtKB-KW"/>
</dbReference>
<dbReference type="PANTHER" id="PTHR30349">
    <property type="entry name" value="PHAGE INTEGRASE-RELATED"/>
    <property type="match status" value="1"/>
</dbReference>
<dbReference type="EMBL" id="CAFBNG010000028">
    <property type="protein sequence ID" value="CAB4934577.1"/>
    <property type="molecule type" value="Genomic_DNA"/>
</dbReference>
<dbReference type="InterPro" id="IPR004107">
    <property type="entry name" value="Integrase_SAM-like_N"/>
</dbReference>
<evidence type="ECO:0000256" key="7">
    <source>
        <dbReference type="ARBA" id="ARBA00023172"/>
    </source>
</evidence>
<dbReference type="GO" id="GO:0051301">
    <property type="term" value="P:cell division"/>
    <property type="evidence" value="ECO:0007669"/>
    <property type="project" value="UniProtKB-KW"/>
</dbReference>
<keyword evidence="8" id="KW-0131">Cell cycle</keyword>
<evidence type="ECO:0000256" key="5">
    <source>
        <dbReference type="ARBA" id="ARBA00022908"/>
    </source>
</evidence>
<accession>A0A6J7IWE2</accession>
<evidence type="ECO:0000256" key="1">
    <source>
        <dbReference type="ARBA" id="ARBA00004496"/>
    </source>
</evidence>
<dbReference type="Pfam" id="PF00589">
    <property type="entry name" value="Phage_integrase"/>
    <property type="match status" value="1"/>
</dbReference>
<dbReference type="GO" id="GO:0006310">
    <property type="term" value="P:DNA recombination"/>
    <property type="evidence" value="ECO:0007669"/>
    <property type="project" value="UniProtKB-KW"/>
</dbReference>
<keyword evidence="7" id="KW-0233">DNA recombination</keyword>
<dbReference type="CDD" id="cd00798">
    <property type="entry name" value="INT_XerDC_C"/>
    <property type="match status" value="1"/>
</dbReference>
<proteinExistence type="inferred from homology"/>
<evidence type="ECO:0000259" key="10">
    <source>
        <dbReference type="PROSITE" id="PS51900"/>
    </source>
</evidence>
<comment type="subcellular location">
    <subcellularLocation>
        <location evidence="1">Cytoplasm</location>
    </subcellularLocation>
</comment>
<keyword evidence="4" id="KW-0159">Chromosome partition</keyword>
<feature type="domain" description="Core-binding (CB)" evidence="10">
    <location>
        <begin position="1"/>
        <end position="85"/>
    </location>
</feature>
<evidence type="ECO:0000256" key="2">
    <source>
        <dbReference type="ARBA" id="ARBA00022490"/>
    </source>
</evidence>
<name>A0A6J7IWE2_9ZZZZ</name>
<dbReference type="GO" id="GO:0003677">
    <property type="term" value="F:DNA binding"/>
    <property type="evidence" value="ECO:0007669"/>
    <property type="project" value="UniProtKB-KW"/>
</dbReference>
<dbReference type="SUPFAM" id="SSF47823">
    <property type="entry name" value="lambda integrase-like, N-terminal domain"/>
    <property type="match status" value="1"/>
</dbReference>
<dbReference type="InterPro" id="IPR023009">
    <property type="entry name" value="Tyrosine_recombinase_XerC/XerD"/>
</dbReference>
<sequence length="304" mass="33728">MSARALASFLDAARVERGLAENSLLAYRRDLERYLTFLDSNQISLEKITHTQIVDFLNLLRVEKLSSSSINRVQSAIRTFHKHLSREEGWSNPTLELEITKLPRRLPKPLTIDQVTLLINAAEVRGDVNSLRDKALIELLYGTGARVSEIISLNVLDIAQFEGDGTSARTVRLKGKGGKERIVPIGSFATAAVNDYLTRTRPALISKAKRVSSALFLNVRGGRLSRQSAWQIILDTAKRAGIESVVSPHVFRHSYATHLLDGGADIRVVQELLGHASVTTTQIYTLITIDKVRESYALAHPRAL</sequence>
<dbReference type="SUPFAM" id="SSF56349">
    <property type="entry name" value="DNA breaking-rejoining enzymes"/>
    <property type="match status" value="1"/>
</dbReference>